<organism evidence="1">
    <name type="scientific">Arundo donax</name>
    <name type="common">Giant reed</name>
    <name type="synonym">Donax arundinaceus</name>
    <dbReference type="NCBI Taxonomy" id="35708"/>
    <lineage>
        <taxon>Eukaryota</taxon>
        <taxon>Viridiplantae</taxon>
        <taxon>Streptophyta</taxon>
        <taxon>Embryophyta</taxon>
        <taxon>Tracheophyta</taxon>
        <taxon>Spermatophyta</taxon>
        <taxon>Magnoliopsida</taxon>
        <taxon>Liliopsida</taxon>
        <taxon>Poales</taxon>
        <taxon>Poaceae</taxon>
        <taxon>PACMAD clade</taxon>
        <taxon>Arundinoideae</taxon>
        <taxon>Arundineae</taxon>
        <taxon>Arundo</taxon>
    </lineage>
</organism>
<reference evidence="1" key="1">
    <citation type="submission" date="2014-09" db="EMBL/GenBank/DDBJ databases">
        <authorList>
            <person name="Magalhaes I.L.F."/>
            <person name="Oliveira U."/>
            <person name="Santos F.R."/>
            <person name="Vidigal T.H.D.A."/>
            <person name="Brescovit A.D."/>
            <person name="Santos A.J."/>
        </authorList>
    </citation>
    <scope>NUCLEOTIDE SEQUENCE</scope>
    <source>
        <tissue evidence="1">Shoot tissue taken approximately 20 cm above the soil surface</tissue>
    </source>
</reference>
<dbReference type="EMBL" id="GBRH01195245">
    <property type="protein sequence ID" value="JAE02651.1"/>
    <property type="molecule type" value="Transcribed_RNA"/>
</dbReference>
<protein>
    <submittedName>
        <fullName evidence="1">Uncharacterized protein</fullName>
    </submittedName>
</protein>
<sequence length="10" mass="1281">MSNLWKREDC</sequence>
<reference evidence="1" key="2">
    <citation type="journal article" date="2015" name="Data Brief">
        <title>Shoot transcriptome of the giant reed, Arundo donax.</title>
        <authorList>
            <person name="Barrero R.A."/>
            <person name="Guerrero F.D."/>
            <person name="Moolhuijzen P."/>
            <person name="Goolsby J.A."/>
            <person name="Tidwell J."/>
            <person name="Bellgard S.E."/>
            <person name="Bellgard M.I."/>
        </authorList>
    </citation>
    <scope>NUCLEOTIDE SEQUENCE</scope>
    <source>
        <tissue evidence="1">Shoot tissue taken approximately 20 cm above the soil surface</tissue>
    </source>
</reference>
<evidence type="ECO:0000313" key="1">
    <source>
        <dbReference type="EMBL" id="JAE02651.1"/>
    </source>
</evidence>
<accession>A0A0A9EXS8</accession>
<name>A0A0A9EXS8_ARUDO</name>
<proteinExistence type="predicted"/>